<protein>
    <submittedName>
        <fullName evidence="1">Uncharacterized protein</fullName>
    </submittedName>
</protein>
<reference evidence="1" key="2">
    <citation type="submission" date="2023-02" db="EMBL/GenBank/DDBJ databases">
        <authorList>
            <person name="Swenson N.G."/>
            <person name="Wegrzyn J.L."/>
            <person name="Mcevoy S.L."/>
        </authorList>
    </citation>
    <scope>NUCLEOTIDE SEQUENCE</scope>
    <source>
        <strain evidence="1">91603</strain>
        <tissue evidence="1">Leaf</tissue>
    </source>
</reference>
<organism evidence="1 2">
    <name type="scientific">Acer negundo</name>
    <name type="common">Box elder</name>
    <dbReference type="NCBI Taxonomy" id="4023"/>
    <lineage>
        <taxon>Eukaryota</taxon>
        <taxon>Viridiplantae</taxon>
        <taxon>Streptophyta</taxon>
        <taxon>Embryophyta</taxon>
        <taxon>Tracheophyta</taxon>
        <taxon>Spermatophyta</taxon>
        <taxon>Magnoliopsida</taxon>
        <taxon>eudicotyledons</taxon>
        <taxon>Gunneridae</taxon>
        <taxon>Pentapetalae</taxon>
        <taxon>rosids</taxon>
        <taxon>malvids</taxon>
        <taxon>Sapindales</taxon>
        <taxon>Sapindaceae</taxon>
        <taxon>Hippocastanoideae</taxon>
        <taxon>Acereae</taxon>
        <taxon>Acer</taxon>
    </lineage>
</organism>
<evidence type="ECO:0000313" key="2">
    <source>
        <dbReference type="Proteomes" id="UP001064489"/>
    </source>
</evidence>
<gene>
    <name evidence="1" type="ORF">LWI28_027821</name>
</gene>
<reference evidence="1" key="1">
    <citation type="journal article" date="2022" name="Plant J.">
        <title>Strategies of tolerance reflected in two North American maple genomes.</title>
        <authorList>
            <person name="McEvoy S.L."/>
            <person name="Sezen U.U."/>
            <person name="Trouern-Trend A."/>
            <person name="McMahon S.M."/>
            <person name="Schaberg P.G."/>
            <person name="Yang J."/>
            <person name="Wegrzyn J.L."/>
            <person name="Swenson N.G."/>
        </authorList>
    </citation>
    <scope>NUCLEOTIDE SEQUENCE</scope>
    <source>
        <strain evidence="1">91603</strain>
    </source>
</reference>
<dbReference type="EMBL" id="JAJSOW010000001">
    <property type="protein sequence ID" value="KAI9201707.1"/>
    <property type="molecule type" value="Genomic_DNA"/>
</dbReference>
<accession>A0AAD5JY78</accession>
<sequence>MTLELETTHEEALEGKQRTIGNCVMWIYSSQLVSLGSIDFKPTSWSWRIHVWTRTCIFCGSVRDITPLSTVQGSIYWIHSSIHGY</sequence>
<proteinExistence type="predicted"/>
<dbReference type="AlphaFoldDB" id="A0AAD5JY78"/>
<comment type="caution">
    <text evidence="1">The sequence shown here is derived from an EMBL/GenBank/DDBJ whole genome shotgun (WGS) entry which is preliminary data.</text>
</comment>
<name>A0AAD5JY78_ACENE</name>
<evidence type="ECO:0000313" key="1">
    <source>
        <dbReference type="EMBL" id="KAI9201707.1"/>
    </source>
</evidence>
<keyword evidence="2" id="KW-1185">Reference proteome</keyword>
<dbReference type="Proteomes" id="UP001064489">
    <property type="component" value="Chromosome 9"/>
</dbReference>